<dbReference type="EMBL" id="HBIJ01004362">
    <property type="protein sequence ID" value="CAE0362353.1"/>
    <property type="molecule type" value="Transcribed_RNA"/>
</dbReference>
<dbReference type="AlphaFoldDB" id="A0A7S3NEP6"/>
<keyword evidence="2 4" id="KW-0863">Zinc-finger</keyword>
<feature type="compositionally biased region" description="Polar residues" evidence="5">
    <location>
        <begin position="122"/>
        <end position="142"/>
    </location>
</feature>
<dbReference type="Gene3D" id="1.20.58.2190">
    <property type="match status" value="1"/>
</dbReference>
<evidence type="ECO:0000256" key="5">
    <source>
        <dbReference type="SAM" id="MobiDB-lite"/>
    </source>
</evidence>
<organism evidence="7">
    <name type="scientific">Aureoumbra lagunensis</name>
    <dbReference type="NCBI Taxonomy" id="44058"/>
    <lineage>
        <taxon>Eukaryota</taxon>
        <taxon>Sar</taxon>
        <taxon>Stramenopiles</taxon>
        <taxon>Ochrophyta</taxon>
        <taxon>Pelagophyceae</taxon>
        <taxon>Pelagomonadales</taxon>
        <taxon>Aureoumbra</taxon>
    </lineage>
</organism>
<protein>
    <recommendedName>
        <fullName evidence="6">MYND-type domain-containing protein</fullName>
    </recommendedName>
</protein>
<evidence type="ECO:0000256" key="4">
    <source>
        <dbReference type="PROSITE-ProRule" id="PRU00134"/>
    </source>
</evidence>
<proteinExistence type="predicted"/>
<dbReference type="CDD" id="cd09212">
    <property type="entry name" value="PUB"/>
    <property type="match status" value="1"/>
</dbReference>
<feature type="region of interest" description="Disordered" evidence="5">
    <location>
        <begin position="324"/>
        <end position="346"/>
    </location>
</feature>
<feature type="region of interest" description="Disordered" evidence="5">
    <location>
        <begin position="1"/>
        <end position="26"/>
    </location>
</feature>
<dbReference type="Pfam" id="PF01753">
    <property type="entry name" value="zf-MYND"/>
    <property type="match status" value="1"/>
</dbReference>
<evidence type="ECO:0000256" key="2">
    <source>
        <dbReference type="ARBA" id="ARBA00022771"/>
    </source>
</evidence>
<evidence type="ECO:0000313" key="7">
    <source>
        <dbReference type="EMBL" id="CAE0362353.1"/>
    </source>
</evidence>
<feature type="domain" description="MYND-type" evidence="6">
    <location>
        <begin position="170"/>
        <end position="212"/>
    </location>
</feature>
<dbReference type="PROSITE" id="PS50865">
    <property type="entry name" value="ZF_MYND_2"/>
    <property type="match status" value="1"/>
</dbReference>
<name>A0A7S3NEP6_9STRA</name>
<feature type="region of interest" description="Disordered" evidence="5">
    <location>
        <begin position="552"/>
        <end position="576"/>
    </location>
</feature>
<keyword evidence="1" id="KW-0479">Metal-binding</keyword>
<evidence type="ECO:0000256" key="1">
    <source>
        <dbReference type="ARBA" id="ARBA00022723"/>
    </source>
</evidence>
<dbReference type="SUPFAM" id="SSF144232">
    <property type="entry name" value="HIT/MYND zinc finger-like"/>
    <property type="match status" value="1"/>
</dbReference>
<accession>A0A7S3NEP6</accession>
<reference evidence="7" key="1">
    <citation type="submission" date="2021-01" db="EMBL/GenBank/DDBJ databases">
        <authorList>
            <person name="Corre E."/>
            <person name="Pelletier E."/>
            <person name="Niang G."/>
            <person name="Scheremetjew M."/>
            <person name="Finn R."/>
            <person name="Kale V."/>
            <person name="Holt S."/>
            <person name="Cochrane G."/>
            <person name="Meng A."/>
            <person name="Brown T."/>
            <person name="Cohen L."/>
        </authorList>
    </citation>
    <scope>NUCLEOTIDE SEQUENCE</scope>
    <source>
        <strain evidence="7">CCMP1510</strain>
    </source>
</reference>
<dbReference type="PROSITE" id="PS01360">
    <property type="entry name" value="ZF_MYND_1"/>
    <property type="match status" value="1"/>
</dbReference>
<evidence type="ECO:0000259" key="6">
    <source>
        <dbReference type="PROSITE" id="PS50865"/>
    </source>
</evidence>
<dbReference type="GO" id="GO:0008270">
    <property type="term" value="F:zinc ion binding"/>
    <property type="evidence" value="ECO:0007669"/>
    <property type="project" value="UniProtKB-KW"/>
</dbReference>
<sequence length="576" mass="64679">MNDAFLLHPRSVYGGEEGNGDEKSDMIRKTGCPPTRKNEIENSLQALLNTTVLGRGGINDEEGSLQNLLAKSPTKKTSNIQLPKRASKSRLWHDFNGNDAATDKDSDVFASLYDDLKEGSSAKMSRATTKSKHNITPSTNQSKNEKEEKAALPKARKIKTDQAVRLQKKSQQCNNWICEKQGTFRCGKCASRWYCSRTCQKNDWINVHRAQCVKKSTTQESQIIRDRSQSVALARQDEALRELKGVDYVIFEDVNPRTGRTCEEIHIRLPNMGAKILSRLCRLKAAESHLFFLKKLYKLFIDYAPQYTIRIRSQLQAEYNVDPHSPAVQRSNDQNSGASNKKQAEDMSDIEEFMDPAVYAGGAHVPREITVAQCAMLVNVSSIPKDLLATLRTVLMNVHDKTDAKYRRIKLEKVRHFWYKCEACRSLLQAVGWEQDDEFITCVDDERATILSGIALRYLSDEHKAENEPKPNTTSSCAVCSRRVSQYHPPPRGGFFRRARANWEGVVCTTCAGNYTLCGGCYNIGQFGSHDPTHTYGALGWWDAGSVPFRPLGGGAPHRPRPSPSHGIHGRRGPWG</sequence>
<gene>
    <name evidence="7" type="ORF">ALAG00032_LOCUS3094</name>
</gene>
<feature type="region of interest" description="Disordered" evidence="5">
    <location>
        <begin position="120"/>
        <end position="159"/>
    </location>
</feature>
<evidence type="ECO:0000256" key="3">
    <source>
        <dbReference type="ARBA" id="ARBA00022833"/>
    </source>
</evidence>
<dbReference type="InterPro" id="IPR002893">
    <property type="entry name" value="Znf_MYND"/>
</dbReference>
<dbReference type="Gene3D" id="6.10.140.2220">
    <property type="match status" value="1"/>
</dbReference>
<feature type="compositionally biased region" description="Polar residues" evidence="5">
    <location>
        <begin position="328"/>
        <end position="341"/>
    </location>
</feature>
<keyword evidence="3" id="KW-0862">Zinc</keyword>